<protein>
    <submittedName>
        <fullName evidence="4">Immediate early response gene 5 protein</fullName>
    </submittedName>
</protein>
<dbReference type="OrthoDB" id="6358394at2759"/>
<evidence type="ECO:0000313" key="3">
    <source>
        <dbReference type="Proteomes" id="UP000515159"/>
    </source>
</evidence>
<comment type="similarity">
    <text evidence="1">Belongs to the IER family.</text>
</comment>
<dbReference type="RefSeq" id="XP_033772653.1">
    <property type="nucleotide sequence ID" value="XM_033916762.1"/>
</dbReference>
<dbReference type="AlphaFoldDB" id="A0A6P8PCQ5"/>
<dbReference type="FunCoup" id="A0A6P8PCQ5">
    <property type="interactions" value="1243"/>
</dbReference>
<reference evidence="4" key="1">
    <citation type="submission" date="2025-08" db="UniProtKB">
        <authorList>
            <consortium name="RefSeq"/>
        </authorList>
    </citation>
    <scope>IDENTIFICATION</scope>
</reference>
<evidence type="ECO:0000256" key="2">
    <source>
        <dbReference type="SAM" id="MobiDB-lite"/>
    </source>
</evidence>
<keyword evidence="3" id="KW-1185">Reference proteome</keyword>
<dbReference type="CTD" id="51278"/>
<dbReference type="KEGG" id="gsh:117346719"/>
<accession>A0A6P8PCQ5</accession>
<evidence type="ECO:0000313" key="4">
    <source>
        <dbReference type="RefSeq" id="XP_033772653.1"/>
    </source>
</evidence>
<feature type="compositionally biased region" description="Basic and acidic residues" evidence="2">
    <location>
        <begin position="258"/>
        <end position="281"/>
    </location>
</feature>
<organism evidence="3 4">
    <name type="scientific">Geotrypetes seraphini</name>
    <name type="common">Gaboon caecilian</name>
    <name type="synonym">Caecilia seraphini</name>
    <dbReference type="NCBI Taxonomy" id="260995"/>
    <lineage>
        <taxon>Eukaryota</taxon>
        <taxon>Metazoa</taxon>
        <taxon>Chordata</taxon>
        <taxon>Craniata</taxon>
        <taxon>Vertebrata</taxon>
        <taxon>Euteleostomi</taxon>
        <taxon>Amphibia</taxon>
        <taxon>Gymnophiona</taxon>
        <taxon>Geotrypetes</taxon>
    </lineage>
</organism>
<dbReference type="PANTHER" id="PTHR15895">
    <property type="entry name" value="IMMEDIATE EARLY RESPONSE GENE"/>
    <property type="match status" value="1"/>
</dbReference>
<dbReference type="Pfam" id="PF05760">
    <property type="entry name" value="IER"/>
    <property type="match status" value="1"/>
</dbReference>
<feature type="region of interest" description="Disordered" evidence="2">
    <location>
        <begin position="53"/>
        <end position="79"/>
    </location>
</feature>
<dbReference type="Proteomes" id="UP000515159">
    <property type="component" value="Chromosome 12"/>
</dbReference>
<feature type="compositionally biased region" description="Basic and acidic residues" evidence="2">
    <location>
        <begin position="143"/>
        <end position="154"/>
    </location>
</feature>
<feature type="region of interest" description="Disordered" evidence="2">
    <location>
        <begin position="258"/>
        <end position="310"/>
    </location>
</feature>
<dbReference type="InParanoid" id="A0A6P8PCQ5"/>
<gene>
    <name evidence="4" type="primary">IER5</name>
</gene>
<name>A0A6P8PCQ5_GEOSA</name>
<feature type="region of interest" description="Disordered" evidence="2">
    <location>
        <begin position="128"/>
        <end position="163"/>
    </location>
</feature>
<proteinExistence type="inferred from homology"/>
<feature type="region of interest" description="Disordered" evidence="2">
    <location>
        <begin position="177"/>
        <end position="241"/>
    </location>
</feature>
<sequence length="310" mass="33443">MEFKLEAHRIVSISLGKIYNSRVQRGGIKLHKNLLVSLVLRSARQVYLSEGPDLELQPCPSAPHSYPGGEQPCPPGPHAYPGGAQPCPTGPHDYPGGAQPCPPGVHACPGDPDLPPCPPETCPLPWQESAAEPCADPAPHPIPEPREEDRRDETGAPPHCEGPVKVADPRCHCCRTQGGEEEEGKEQHQSSPRPGCCRRKRSAEPPQRLGLKRARWEEPLPPAPGDQEVPEPEDMDTGNVASLISIFGSSFSGLLSRKETVGDERLEPVAERQTQDTERDSSPPGGGQQSRCERVLSPGLSPWGTAIEAF</sequence>
<evidence type="ECO:0000256" key="1">
    <source>
        <dbReference type="ARBA" id="ARBA00006186"/>
    </source>
</evidence>
<dbReference type="GeneID" id="117346719"/>
<dbReference type="InterPro" id="IPR008653">
    <property type="entry name" value="IER"/>
</dbReference>